<proteinExistence type="predicted"/>
<protein>
    <submittedName>
        <fullName evidence="3">Uncharacterized protein</fullName>
    </submittedName>
</protein>
<name>A0A915HSP5_ROMCU</name>
<sequence>MDESGVYTFEMFGLFVLEFVVVRRFPAAMIFLDKLGNCLRHNRQANLSISTSGDDDDVLAVADEDGAVGPRKAPVAKSLESSSLSGAS</sequence>
<dbReference type="Proteomes" id="UP000887565">
    <property type="component" value="Unplaced"/>
</dbReference>
<evidence type="ECO:0000313" key="2">
    <source>
        <dbReference type="Proteomes" id="UP000887565"/>
    </source>
</evidence>
<keyword evidence="2" id="KW-1185">Reference proteome</keyword>
<feature type="compositionally biased region" description="Low complexity" evidence="1">
    <location>
        <begin position="78"/>
        <end position="88"/>
    </location>
</feature>
<dbReference type="AlphaFoldDB" id="A0A915HSP5"/>
<dbReference type="WBParaSite" id="nRc.2.0.1.t04943-RA">
    <property type="protein sequence ID" value="nRc.2.0.1.t04943-RA"/>
    <property type="gene ID" value="nRc.2.0.1.g04943"/>
</dbReference>
<evidence type="ECO:0000256" key="1">
    <source>
        <dbReference type="SAM" id="MobiDB-lite"/>
    </source>
</evidence>
<organism evidence="2 3">
    <name type="scientific">Romanomermis culicivorax</name>
    <name type="common">Nematode worm</name>
    <dbReference type="NCBI Taxonomy" id="13658"/>
    <lineage>
        <taxon>Eukaryota</taxon>
        <taxon>Metazoa</taxon>
        <taxon>Ecdysozoa</taxon>
        <taxon>Nematoda</taxon>
        <taxon>Enoplea</taxon>
        <taxon>Dorylaimia</taxon>
        <taxon>Mermithida</taxon>
        <taxon>Mermithoidea</taxon>
        <taxon>Mermithidae</taxon>
        <taxon>Romanomermis</taxon>
    </lineage>
</organism>
<reference evidence="3" key="1">
    <citation type="submission" date="2022-11" db="UniProtKB">
        <authorList>
            <consortium name="WormBaseParasite"/>
        </authorList>
    </citation>
    <scope>IDENTIFICATION</scope>
</reference>
<evidence type="ECO:0000313" key="3">
    <source>
        <dbReference type="WBParaSite" id="nRc.2.0.1.t04943-RA"/>
    </source>
</evidence>
<accession>A0A915HSP5</accession>
<feature type="region of interest" description="Disordered" evidence="1">
    <location>
        <begin position="69"/>
        <end position="88"/>
    </location>
</feature>